<gene>
    <name evidence="7" type="primary">6</name>
</gene>
<dbReference type="Pfam" id="PF21387">
    <property type="entry name" value="Gp6_C-I"/>
    <property type="match status" value="1"/>
</dbReference>
<dbReference type="EMBL" id="HM071924">
    <property type="protein sequence ID" value="ADI55473.1"/>
    <property type="molecule type" value="Genomic_DNA"/>
</dbReference>
<dbReference type="InterPro" id="IPR049029">
    <property type="entry name" value="Gp6_II_1st"/>
</dbReference>
<dbReference type="RefSeq" id="YP_003734294.1">
    <property type="nucleotide sequence ID" value="NC_014260.1"/>
</dbReference>
<evidence type="ECO:0000259" key="5">
    <source>
        <dbReference type="Pfam" id="PF21515"/>
    </source>
</evidence>
<accession>D7RMF7</accession>
<comment type="function">
    <text evidence="1">Baseplate protein that is located next to the tail tube (inner baseplate). Involved in the tail assembly. Involved in sheath contraction.</text>
</comment>
<evidence type="ECO:0000259" key="4">
    <source>
        <dbReference type="Pfam" id="PF21472"/>
    </source>
</evidence>
<proteinExistence type="evidence at transcript level"/>
<dbReference type="HAMAP" id="MF_04102">
    <property type="entry name" value="BP06_T4"/>
    <property type="match status" value="1"/>
</dbReference>
<evidence type="ECO:0000256" key="1">
    <source>
        <dbReference type="HAMAP-Rule" id="MF_04102"/>
    </source>
</evidence>
<keyword evidence="1" id="KW-1188">Viral release from host cell</keyword>
<dbReference type="Pfam" id="PF21472">
    <property type="entry name" value="gp6_C-domII"/>
    <property type="match status" value="1"/>
</dbReference>
<dbReference type="KEGG" id="vg:9384454"/>
<sequence length="689" mass="77908">MKGICYRQKGCPDGRPYFMRRYSRTSLIQSIHKIGIKMATPTNYQLTRTVNAIPKVFVGATFEEIKKNIIDWLSSQDEFKDYDFVGSRMNILIDMLAYNTLYMQQFANTALYESFIGTANLRSSVVQAAQDNGYLPSSKSAAKTTVMLTCTQALNEKNIRIPRGTKFLAYARDTSADPYSFVTTDNVIAVRDVNNQYWPIVSLAQGRIIRTELKYDPKTPILIRDQDIDRQEVKLYVDGAEWINWTNKSMVHAGSTSTIYYMRETVDGNTEFFFGEGEAEKSVAGGVLEANYIGGLKPVKDSTIVIEYLRTDGEVANGAVDFSYADSLAYITVEKITENYNDDPDYVGADGGGDPEDIERIRELAVVKREAQMRAVTGTDYDTFVSERFGSIVQAVQTFTDPNKPGYAFVTIKPKSGLYLTAVQREDIQDYLKEFNLAPITASVISPDYLFLKHKIKVSYALNKLQESEQWLSAQILSQIDRYYINEVEIFNHGFAKSKMLTYIDNADHSILGSSATITMVREVLNFFKTPESGIKYYNQYTNRSVVSSEFEFVPTIVSEDSPAYNVRIAATDKDERGDGKIVIGPFRPGDVIENQYIKPYTGNDFDKMPAPADQSVYYVIGEIDYYSDFIFWDIAAIGLTSDRFEVQSIELYAGPDQDNIFTKDGSLIVFEDDLRPQYTTIELEPITI</sequence>
<dbReference type="InterPro" id="IPR049027">
    <property type="entry name" value="Gp6_C-I"/>
</dbReference>
<dbReference type="InterPro" id="IPR054065">
    <property type="entry name" value="Gp6_C-III"/>
</dbReference>
<keyword evidence="1" id="KW-1226">Viral baseplate protein</keyword>
<evidence type="ECO:0000313" key="8">
    <source>
        <dbReference type="Proteomes" id="UP000201129"/>
    </source>
</evidence>
<dbReference type="InterPro" id="IPR049026">
    <property type="entry name" value="Gp6-like_N"/>
</dbReference>
<dbReference type="Pfam" id="PF21515">
    <property type="entry name" value="Gp6_2nd"/>
    <property type="match status" value="1"/>
</dbReference>
<evidence type="ECO:0000259" key="3">
    <source>
        <dbReference type="Pfam" id="PF21387"/>
    </source>
</evidence>
<dbReference type="Pfam" id="PF21871">
    <property type="entry name" value="Gp6_C-III"/>
    <property type="match status" value="1"/>
</dbReference>
<dbReference type="GeneID" id="9384454"/>
<feature type="domain" description="Baseplate wedge protein gp6 C-terminal" evidence="6">
    <location>
        <begin position="448"/>
        <end position="523"/>
    </location>
</feature>
<evidence type="ECO:0000259" key="6">
    <source>
        <dbReference type="Pfam" id="PF21871"/>
    </source>
</evidence>
<dbReference type="InterPro" id="IPR049028">
    <property type="entry name" value="gp6_C-II"/>
</dbReference>
<comment type="subunit">
    <text evidence="1">Homodimer; each gp6 molecule in the ring interacts with its two neighbors, forming an N-terminal dimer with one and a C-terminal dimer with the other.</text>
</comment>
<keyword evidence="1" id="KW-1245">Viral tail assembly</keyword>
<comment type="subcellular location">
    <subcellularLocation>
        <location evidence="1">Virion</location>
    </subcellularLocation>
    <text evidence="1">12 copies of gp6 form a continuous ring that makes up most of the inner baseplate.</text>
</comment>
<dbReference type="Pfam" id="PF21379">
    <property type="entry name" value="Gp6-like_1st"/>
    <property type="match status" value="1"/>
</dbReference>
<feature type="domain" description="Baseplate structural protein gp6 C-terminal" evidence="4">
    <location>
        <begin position="530"/>
        <end position="646"/>
    </location>
</feature>
<feature type="domain" description="Baseplate wedge protein gp6-like N-terminal helical" evidence="2">
    <location>
        <begin position="61"/>
        <end position="134"/>
    </location>
</feature>
<reference evidence="7 8" key="2">
    <citation type="journal article" date="2011" name="Virol. J.">
        <title>Sequence characteristics of T4-like bacteriophage IME08 benome termini revealed by high throughput sequencing.</title>
        <authorList>
            <person name="Jiang X."/>
            <person name="Jiang H."/>
            <person name="Li C."/>
            <person name="Wang S."/>
            <person name="Mi Z."/>
            <person name="An X."/>
            <person name="Chen J."/>
            <person name="Tong Y."/>
        </authorList>
    </citation>
    <scope>NUCLEOTIDE SEQUENCE [LARGE SCALE GENOMIC DNA]</scope>
</reference>
<feature type="domain" description="Baseplate structural protein gp6 C-terminal" evidence="3">
    <location>
        <begin position="377"/>
        <end position="445"/>
    </location>
</feature>
<protein>
    <recommendedName>
        <fullName evidence="1">Baseplate wedge protein gp6</fullName>
    </recommendedName>
</protein>
<dbReference type="Gene3D" id="3.30.300.200">
    <property type="match status" value="1"/>
</dbReference>
<dbReference type="Proteomes" id="UP000201129">
    <property type="component" value="Segment"/>
</dbReference>
<dbReference type="GO" id="GO:0098003">
    <property type="term" value="P:viral tail assembly"/>
    <property type="evidence" value="ECO:0007669"/>
    <property type="project" value="UniProtKB-KW"/>
</dbReference>
<dbReference type="GO" id="GO:0098025">
    <property type="term" value="C:virus tail, baseplate"/>
    <property type="evidence" value="ECO:0007669"/>
    <property type="project" value="UniProtKB-UniRule"/>
</dbReference>
<keyword evidence="8" id="KW-1185">Reference proteome</keyword>
<keyword evidence="1" id="KW-1227">Viral tail protein</keyword>
<comment type="similarity">
    <text evidence="1">Belongs to the T4likevirus baseplate wedge protein gp6 family.</text>
</comment>
<evidence type="ECO:0000313" key="7">
    <source>
        <dbReference type="EMBL" id="ADI55473.1"/>
    </source>
</evidence>
<dbReference type="OrthoDB" id="668at10239"/>
<name>D7RMF7_9CAUD</name>
<reference evidence="7 8" key="1">
    <citation type="journal article" date="2011" name="Arch. Virol.">
        <title>The complete genome sequence of a novel T4-like bacteriophage, IME08.</title>
        <authorList>
            <person name="Jiang H."/>
            <person name="Jiang X."/>
            <person name="Wang S."/>
            <person name="Li C."/>
            <person name="Chen B."/>
            <person name="An X."/>
            <person name="Mi Z."/>
            <person name="Chen J."/>
            <person name="Tong Y."/>
        </authorList>
    </citation>
    <scope>NUCLEOTIDE SEQUENCE [LARGE SCALE GENOMIC DNA]</scope>
</reference>
<evidence type="ECO:0000259" key="2">
    <source>
        <dbReference type="Pfam" id="PF21379"/>
    </source>
</evidence>
<comment type="induction">
    <text evidence="1">Expressed in the late phase of the viral replicative cycle.</text>
</comment>
<keyword evidence="1" id="KW-0946">Virion</keyword>
<dbReference type="InterPro" id="IPR034698">
    <property type="entry name" value="GP6_T4"/>
</dbReference>
<feature type="domain" description="Baseplate wedge protein gp6" evidence="5">
    <location>
        <begin position="141"/>
        <end position="206"/>
    </location>
</feature>
<organism evidence="7 8">
    <name type="scientific">Escherichia phage IME08</name>
    <dbReference type="NCBI Taxonomy" id="698728"/>
    <lineage>
        <taxon>Viruses</taxon>
        <taxon>Duplodnaviria</taxon>
        <taxon>Heunggongvirae</taxon>
        <taxon>Uroviricota</taxon>
        <taxon>Caudoviricetes</taxon>
        <taxon>Pantevenvirales</taxon>
        <taxon>Straboviridae</taxon>
        <taxon>Tevenvirinae</taxon>
        <taxon>Dhakavirus</taxon>
        <taxon>Dhakavirus ime08</taxon>
    </lineage>
</organism>